<keyword evidence="6" id="KW-0808">Transferase</keyword>
<dbReference type="Pfam" id="PF02743">
    <property type="entry name" value="dCache_1"/>
    <property type="match status" value="1"/>
</dbReference>
<evidence type="ECO:0000256" key="10">
    <source>
        <dbReference type="ARBA" id="ARBA00022840"/>
    </source>
</evidence>
<dbReference type="Pfam" id="PF02518">
    <property type="entry name" value="HATPase_c"/>
    <property type="match status" value="1"/>
</dbReference>
<keyword evidence="5" id="KW-0597">Phosphoprotein</keyword>
<dbReference type="InterPro" id="IPR003594">
    <property type="entry name" value="HATPase_dom"/>
</dbReference>
<keyword evidence="12 13" id="KW-0472">Membrane</keyword>
<proteinExistence type="predicted"/>
<dbReference type="InterPro" id="IPR033479">
    <property type="entry name" value="dCache_1"/>
</dbReference>
<feature type="domain" description="Histidine kinase/HSP90-like ATPase" evidence="14">
    <location>
        <begin position="478"/>
        <end position="575"/>
    </location>
</feature>
<comment type="caution">
    <text evidence="16">The sequence shown here is derived from an EMBL/GenBank/DDBJ whole genome shotgun (WGS) entry which is preliminary data.</text>
</comment>
<keyword evidence="9" id="KW-0418">Kinase</keyword>
<feature type="transmembrane region" description="Helical" evidence="13">
    <location>
        <begin position="290"/>
        <end position="308"/>
    </location>
</feature>
<dbReference type="Gene3D" id="3.30.450.20">
    <property type="entry name" value="PAS domain"/>
    <property type="match status" value="2"/>
</dbReference>
<keyword evidence="10" id="KW-0067">ATP-binding</keyword>
<feature type="transmembrane region" description="Helical" evidence="13">
    <location>
        <begin position="14"/>
        <end position="32"/>
    </location>
</feature>
<keyword evidence="7 13" id="KW-0812">Transmembrane</keyword>
<feature type="domain" description="Signal transduction histidine kinase HWE region" evidence="15">
    <location>
        <begin position="385"/>
        <end position="468"/>
    </location>
</feature>
<comment type="catalytic activity">
    <reaction evidence="1">
        <text>ATP + protein L-histidine = ADP + protein N-phospho-L-histidine.</text>
        <dbReference type="EC" id="2.7.13.3"/>
    </reaction>
</comment>
<dbReference type="InterPro" id="IPR029151">
    <property type="entry name" value="Sensor-like_sf"/>
</dbReference>
<evidence type="ECO:0000256" key="12">
    <source>
        <dbReference type="ARBA" id="ARBA00023136"/>
    </source>
</evidence>
<keyword evidence="4" id="KW-1003">Cell membrane</keyword>
<gene>
    <name evidence="16" type="ORF">ENS59_12040</name>
</gene>
<sequence>MKSKKGIFISIRRAQYYIVLISLVPALIIISISENKRAHQWETITAQEALNQANSIAQLQYSITESTRQMLATLAALPEFKALDGRAMEPILQNIHAQNNAYLNFTAMDARGIVVASSRLEPGVNLKGRPHVEAVLRSGRFSPGAYIVGLVENTPSFSYAYPIMTDRGELLGAITATYKLSSYETYMNGLSVSKDTILGLVDRYGSRLYYYPPSETNPIGKPIKYEIWNRIQQGSNSDVFLSTGSDGKKRFYAYTKLKLAPDESPYMYVVFGIPYQVIIDRVLPILYQELLLILFTMGAALLLTRLLYNTFFGLRLSALVELTKSISSGSEVLPEMAPNPTPDLGVIQNALYAMHKTLTEQNRKQEEYETALQRAVQEKTMLIKEVHHRVKNDFQLIQSLIRLESTQCEDIESFREAVESRIASMALVHQMLYETNTQGSIDLGIYGREIIELLISIKETAFTIVTDYQTEEIQAPVDKAITFGLLLNELVMNSLKHGLAPDKTSHFTMILIRQGALVHLEFQDSGPGFPADFSLAASKGLGMQIAAGLAEQLGGTLRWETDTGVRYILDFPLPLIPA</sequence>
<evidence type="ECO:0000256" key="9">
    <source>
        <dbReference type="ARBA" id="ARBA00022777"/>
    </source>
</evidence>
<evidence type="ECO:0000259" key="15">
    <source>
        <dbReference type="SMART" id="SM00911"/>
    </source>
</evidence>
<dbReference type="EC" id="2.7.13.3" evidence="3"/>
<dbReference type="SUPFAM" id="SSF55874">
    <property type="entry name" value="ATPase domain of HSP90 chaperone/DNA topoisomerase II/histidine kinase"/>
    <property type="match status" value="1"/>
</dbReference>
<dbReference type="EMBL" id="DSVL01000370">
    <property type="protein sequence ID" value="HFH30215.1"/>
    <property type="molecule type" value="Genomic_DNA"/>
</dbReference>
<protein>
    <recommendedName>
        <fullName evidence="3">histidine kinase</fullName>
        <ecNumber evidence="3">2.7.13.3</ecNumber>
    </recommendedName>
</protein>
<dbReference type="GO" id="GO:0004673">
    <property type="term" value="F:protein histidine kinase activity"/>
    <property type="evidence" value="ECO:0007669"/>
    <property type="project" value="UniProtKB-EC"/>
</dbReference>
<dbReference type="PANTHER" id="PTHR41523">
    <property type="entry name" value="TWO-COMPONENT SYSTEM SENSOR PROTEIN"/>
    <property type="match status" value="1"/>
</dbReference>
<keyword evidence="8" id="KW-0547">Nucleotide-binding</keyword>
<organism evidence="16">
    <name type="scientific">Gracilinema caldarium</name>
    <dbReference type="NCBI Taxonomy" id="215591"/>
    <lineage>
        <taxon>Bacteria</taxon>
        <taxon>Pseudomonadati</taxon>
        <taxon>Spirochaetota</taxon>
        <taxon>Spirochaetia</taxon>
        <taxon>Spirochaetales</taxon>
        <taxon>Breznakiellaceae</taxon>
        <taxon>Gracilinema</taxon>
    </lineage>
</organism>
<dbReference type="InterPro" id="IPR036890">
    <property type="entry name" value="HATPase_C_sf"/>
</dbReference>
<accession>A0A7C3EHF3</accession>
<evidence type="ECO:0000256" key="4">
    <source>
        <dbReference type="ARBA" id="ARBA00022475"/>
    </source>
</evidence>
<dbReference type="PANTHER" id="PTHR41523:SF8">
    <property type="entry name" value="ETHYLENE RESPONSE SENSOR PROTEIN"/>
    <property type="match status" value="1"/>
</dbReference>
<evidence type="ECO:0000313" key="16">
    <source>
        <dbReference type="EMBL" id="HFH30215.1"/>
    </source>
</evidence>
<dbReference type="SMART" id="SM00387">
    <property type="entry name" value="HATPase_c"/>
    <property type="match status" value="1"/>
</dbReference>
<dbReference type="SMART" id="SM00911">
    <property type="entry name" value="HWE_HK"/>
    <property type="match status" value="1"/>
</dbReference>
<dbReference type="CDD" id="cd12914">
    <property type="entry name" value="PDC1_DGC_like"/>
    <property type="match status" value="1"/>
</dbReference>
<evidence type="ECO:0000256" key="3">
    <source>
        <dbReference type="ARBA" id="ARBA00012438"/>
    </source>
</evidence>
<dbReference type="CDD" id="cd18774">
    <property type="entry name" value="PDC2_HK_sensor"/>
    <property type="match status" value="1"/>
</dbReference>
<dbReference type="AlphaFoldDB" id="A0A7C3EHF3"/>
<dbReference type="Gene3D" id="3.30.565.10">
    <property type="entry name" value="Histidine kinase-like ATPase, C-terminal domain"/>
    <property type="match status" value="1"/>
</dbReference>
<evidence type="ECO:0000256" key="1">
    <source>
        <dbReference type="ARBA" id="ARBA00000085"/>
    </source>
</evidence>
<dbReference type="GO" id="GO:0005524">
    <property type="term" value="F:ATP binding"/>
    <property type="evidence" value="ECO:0007669"/>
    <property type="project" value="UniProtKB-KW"/>
</dbReference>
<evidence type="ECO:0000256" key="8">
    <source>
        <dbReference type="ARBA" id="ARBA00022741"/>
    </source>
</evidence>
<dbReference type="GO" id="GO:0005886">
    <property type="term" value="C:plasma membrane"/>
    <property type="evidence" value="ECO:0007669"/>
    <property type="project" value="UniProtKB-SubCell"/>
</dbReference>
<dbReference type="Pfam" id="PF07568">
    <property type="entry name" value="HisKA_2"/>
    <property type="match status" value="1"/>
</dbReference>
<comment type="subcellular location">
    <subcellularLocation>
        <location evidence="2">Cell membrane</location>
        <topology evidence="2">Multi-pass membrane protein</topology>
    </subcellularLocation>
</comment>
<dbReference type="SUPFAM" id="SSF103190">
    <property type="entry name" value="Sensory domain-like"/>
    <property type="match status" value="1"/>
</dbReference>
<evidence type="ECO:0000256" key="5">
    <source>
        <dbReference type="ARBA" id="ARBA00022553"/>
    </source>
</evidence>
<evidence type="ECO:0000256" key="11">
    <source>
        <dbReference type="ARBA" id="ARBA00022989"/>
    </source>
</evidence>
<name>A0A7C3EHF3_9SPIR</name>
<evidence type="ECO:0000256" key="13">
    <source>
        <dbReference type="SAM" id="Phobius"/>
    </source>
</evidence>
<dbReference type="InterPro" id="IPR011102">
    <property type="entry name" value="Sig_transdc_His_kinase_HWE"/>
</dbReference>
<reference evidence="16" key="1">
    <citation type="journal article" date="2020" name="mSystems">
        <title>Genome- and Community-Level Interaction Insights into Carbon Utilization and Element Cycling Functions of Hydrothermarchaeota in Hydrothermal Sediment.</title>
        <authorList>
            <person name="Zhou Z."/>
            <person name="Liu Y."/>
            <person name="Xu W."/>
            <person name="Pan J."/>
            <person name="Luo Z.H."/>
            <person name="Li M."/>
        </authorList>
    </citation>
    <scope>NUCLEOTIDE SEQUENCE [LARGE SCALE GENOMIC DNA]</scope>
    <source>
        <strain evidence="16">SpSt-503</strain>
    </source>
</reference>
<keyword evidence="11 13" id="KW-1133">Transmembrane helix</keyword>
<evidence type="ECO:0000256" key="7">
    <source>
        <dbReference type="ARBA" id="ARBA00022692"/>
    </source>
</evidence>
<evidence type="ECO:0000256" key="2">
    <source>
        <dbReference type="ARBA" id="ARBA00004651"/>
    </source>
</evidence>
<evidence type="ECO:0000259" key="14">
    <source>
        <dbReference type="SMART" id="SM00387"/>
    </source>
</evidence>
<evidence type="ECO:0000256" key="6">
    <source>
        <dbReference type="ARBA" id="ARBA00022679"/>
    </source>
</evidence>
<dbReference type="InterPro" id="IPR011495">
    <property type="entry name" value="Sig_transdc_His_kin_sub2_dim/P"/>
</dbReference>